<organism evidence="3 4">
    <name type="scientific">Methylomonas fluvii</name>
    <dbReference type="NCBI Taxonomy" id="1854564"/>
    <lineage>
        <taxon>Bacteria</taxon>
        <taxon>Pseudomonadati</taxon>
        <taxon>Pseudomonadota</taxon>
        <taxon>Gammaproteobacteria</taxon>
        <taxon>Methylococcales</taxon>
        <taxon>Methylococcaceae</taxon>
        <taxon>Methylomonas</taxon>
    </lineage>
</organism>
<comment type="similarity">
    <text evidence="1">Belongs to the short-chain dehydrogenases/reductases (SDR) family.</text>
</comment>
<evidence type="ECO:0000256" key="2">
    <source>
        <dbReference type="ARBA" id="ARBA00023002"/>
    </source>
</evidence>
<evidence type="ECO:0000313" key="3">
    <source>
        <dbReference type="EMBL" id="MBD9361645.1"/>
    </source>
</evidence>
<gene>
    <name evidence="3" type="ORF">EBB_14155</name>
</gene>
<protein>
    <submittedName>
        <fullName evidence="3">SDR family NAD(P)-dependent oxidoreductase</fullName>
    </submittedName>
</protein>
<evidence type="ECO:0000313" key="4">
    <source>
        <dbReference type="Proteomes" id="UP000641152"/>
    </source>
</evidence>
<dbReference type="InterPro" id="IPR036291">
    <property type="entry name" value="NAD(P)-bd_dom_sf"/>
</dbReference>
<sequence>MNILNGEAPLSGQTALVIRGDCGIGAVVAEAFAAAGAKVLINYWHESAAADRIAQRIRAKQGQAMIFQADLSRESQVNSMFDVLAAYWGRLNVLVTNTDLEIAVPTGGIDREQWREILRQNLVGQLLCVRQALREFSLGGAQAATAVAPTHIICVSTLLGGSGCSEQIYYAVGKVDTAGLCNAWVSAHDQENADSPVGLLTAKRLIDTWNGQPVPGLAPDSVALVSPDQDRIAETAVDLATRAD</sequence>
<keyword evidence="4" id="KW-1185">Reference proteome</keyword>
<comment type="caution">
    <text evidence="3">The sequence shown here is derived from an EMBL/GenBank/DDBJ whole genome shotgun (WGS) entry which is preliminary data.</text>
</comment>
<proteinExistence type="inferred from homology"/>
<dbReference type="PANTHER" id="PTHR48107:SF7">
    <property type="entry name" value="RE15974P"/>
    <property type="match status" value="1"/>
</dbReference>
<dbReference type="PANTHER" id="PTHR48107">
    <property type="entry name" value="NADPH-DEPENDENT ALDEHYDE REDUCTASE-LIKE PROTEIN, CHLOROPLASTIC-RELATED"/>
    <property type="match status" value="1"/>
</dbReference>
<dbReference type="InterPro" id="IPR002347">
    <property type="entry name" value="SDR_fam"/>
</dbReference>
<reference evidence="3 4" key="1">
    <citation type="submission" date="2020-09" db="EMBL/GenBank/DDBJ databases">
        <title>Methylomonas albis sp. nov. and Methylomonas fluvii sp. nov.: Two cold-adapted methanotrophs from the River Elbe and an amended description of Methylovulum psychrotolerans strain Eb1.</title>
        <authorList>
            <person name="Bussmann I.K."/>
            <person name="Klings K.-W."/>
            <person name="Warnstedt J."/>
            <person name="Hoppert M."/>
            <person name="Saborowski A."/>
            <person name="Horn F."/>
            <person name="Liebner S."/>
        </authorList>
    </citation>
    <scope>NUCLEOTIDE SEQUENCE [LARGE SCALE GENOMIC DNA]</scope>
    <source>
        <strain evidence="3 4">EbB</strain>
    </source>
</reference>
<dbReference type="Proteomes" id="UP000641152">
    <property type="component" value="Unassembled WGS sequence"/>
</dbReference>
<dbReference type="Gene3D" id="3.40.50.720">
    <property type="entry name" value="NAD(P)-binding Rossmann-like Domain"/>
    <property type="match status" value="1"/>
</dbReference>
<accession>A0ABR9DFA7</accession>
<dbReference type="Pfam" id="PF00106">
    <property type="entry name" value="adh_short"/>
    <property type="match status" value="1"/>
</dbReference>
<dbReference type="RefSeq" id="WP_192394439.1">
    <property type="nucleotide sequence ID" value="NZ_CAJHIU010000002.1"/>
</dbReference>
<dbReference type="EMBL" id="JACXST010000002">
    <property type="protein sequence ID" value="MBD9361645.1"/>
    <property type="molecule type" value="Genomic_DNA"/>
</dbReference>
<evidence type="ECO:0000256" key="1">
    <source>
        <dbReference type="ARBA" id="ARBA00006484"/>
    </source>
</evidence>
<dbReference type="SUPFAM" id="SSF51735">
    <property type="entry name" value="NAD(P)-binding Rossmann-fold domains"/>
    <property type="match status" value="1"/>
</dbReference>
<name>A0ABR9DFA7_9GAMM</name>
<keyword evidence="2" id="KW-0560">Oxidoreductase</keyword>